<comment type="caution">
    <text evidence="2">The sequence shown here is derived from an EMBL/GenBank/DDBJ whole genome shotgun (WGS) entry which is preliminary data.</text>
</comment>
<gene>
    <name evidence="2" type="ORF">EZS27_003909</name>
</gene>
<feature type="transmembrane region" description="Helical" evidence="1">
    <location>
        <begin position="7"/>
        <end position="27"/>
    </location>
</feature>
<name>A0A5J4SRE9_9ZZZZ</name>
<sequence>MKVGTKSVLFGAHCFFIHPLFVFIAWWKLFGFPYDIRLWVAFFVHDLGYWGKPNMDGKEGETHVELGAKIMHALFDWKFLNTFYDLDTGKPIKVYYSVWGNFSLYHSRFYAKKDDANYSKLCVADKYSICLEPYWLYLPRVILSGEIKEYMRRSGEKSKFKGEPINKYEHMKLCTETKRGWFYAMTSYLCRWVNEHKDMKEDKWTPEQ</sequence>
<keyword evidence="1" id="KW-0472">Membrane</keyword>
<keyword evidence="1" id="KW-0812">Transmembrane</keyword>
<dbReference type="AlphaFoldDB" id="A0A5J4SRE9"/>
<reference evidence="2" key="1">
    <citation type="submission" date="2019-03" db="EMBL/GenBank/DDBJ databases">
        <title>Single cell metagenomics reveals metabolic interactions within the superorganism composed of flagellate Streblomastix strix and complex community of Bacteroidetes bacteria on its surface.</title>
        <authorList>
            <person name="Treitli S.C."/>
            <person name="Kolisko M."/>
            <person name="Husnik F."/>
            <person name="Keeling P."/>
            <person name="Hampl V."/>
        </authorList>
    </citation>
    <scope>NUCLEOTIDE SEQUENCE</scope>
    <source>
        <strain evidence="2">STM</strain>
    </source>
</reference>
<evidence type="ECO:0000313" key="2">
    <source>
        <dbReference type="EMBL" id="KAA6348676.1"/>
    </source>
</evidence>
<dbReference type="EMBL" id="SNRY01000063">
    <property type="protein sequence ID" value="KAA6348676.1"/>
    <property type="molecule type" value="Genomic_DNA"/>
</dbReference>
<protein>
    <recommendedName>
        <fullName evidence="3">HD domain-containing protein</fullName>
    </recommendedName>
</protein>
<evidence type="ECO:0000256" key="1">
    <source>
        <dbReference type="SAM" id="Phobius"/>
    </source>
</evidence>
<proteinExistence type="predicted"/>
<accession>A0A5J4SRE9</accession>
<organism evidence="2">
    <name type="scientific">termite gut metagenome</name>
    <dbReference type="NCBI Taxonomy" id="433724"/>
    <lineage>
        <taxon>unclassified sequences</taxon>
        <taxon>metagenomes</taxon>
        <taxon>organismal metagenomes</taxon>
    </lineage>
</organism>
<evidence type="ECO:0008006" key="3">
    <source>
        <dbReference type="Google" id="ProtNLM"/>
    </source>
</evidence>
<keyword evidence="1" id="KW-1133">Transmembrane helix</keyword>